<accession>A0A381NML5</accession>
<dbReference type="AlphaFoldDB" id="A0A381NML5"/>
<proteinExistence type="predicted"/>
<name>A0A381NML5_9ZZZZ</name>
<dbReference type="Gene3D" id="1.25.40.10">
    <property type="entry name" value="Tetratricopeptide repeat domain"/>
    <property type="match status" value="1"/>
</dbReference>
<dbReference type="InterPro" id="IPR011990">
    <property type="entry name" value="TPR-like_helical_dom_sf"/>
</dbReference>
<evidence type="ECO:0008006" key="2">
    <source>
        <dbReference type="Google" id="ProtNLM"/>
    </source>
</evidence>
<organism evidence="1">
    <name type="scientific">marine metagenome</name>
    <dbReference type="NCBI Taxonomy" id="408172"/>
    <lineage>
        <taxon>unclassified sequences</taxon>
        <taxon>metagenomes</taxon>
        <taxon>ecological metagenomes</taxon>
    </lineage>
</organism>
<reference evidence="1" key="1">
    <citation type="submission" date="2018-05" db="EMBL/GenBank/DDBJ databases">
        <authorList>
            <person name="Lanie J.A."/>
            <person name="Ng W.-L."/>
            <person name="Kazmierczak K.M."/>
            <person name="Andrzejewski T.M."/>
            <person name="Davidsen T.M."/>
            <person name="Wayne K.J."/>
            <person name="Tettelin H."/>
            <person name="Glass J.I."/>
            <person name="Rusch D."/>
            <person name="Podicherti R."/>
            <person name="Tsui H.-C.T."/>
            <person name="Winkler M.E."/>
        </authorList>
    </citation>
    <scope>NUCLEOTIDE SEQUENCE</scope>
</reference>
<protein>
    <recommendedName>
        <fullName evidence="2">Tetratricopeptide repeat protein</fullName>
    </recommendedName>
</protein>
<gene>
    <name evidence="1" type="ORF">METZ01_LOCUS7627</name>
</gene>
<dbReference type="EMBL" id="UINC01000407">
    <property type="protein sequence ID" value="SUZ54773.1"/>
    <property type="molecule type" value="Genomic_DNA"/>
</dbReference>
<dbReference type="SUPFAM" id="SSF48452">
    <property type="entry name" value="TPR-like"/>
    <property type="match status" value="1"/>
</dbReference>
<evidence type="ECO:0000313" key="1">
    <source>
        <dbReference type="EMBL" id="SUZ54773.1"/>
    </source>
</evidence>
<sequence>MTRALYLFLIISSIFSQTTHKGDDLVKEGVHAFYNYEYDRALELLSMARQEHPDHPGVHFIWAAAAWTKSLAYDPVDTTHKVLEKVLADVTPIYDALVIKYPLDPYYRLYQGSAIGLTARVSLAQKRWLTTLIRAYRGFVIITDVAEENPGLMDGRLPVGIVEYYSGMANTLLQWTVKLYGLNASTESGLNQMTLAADNSDWAWVEANGILSFLYLWVENDPVLAAKHSRKVVETFPNNYYYNIMLLEATIKNGNLEAARELTEYLITTAENLTPRQREWYLPYLEYETALLMFEKQEYGLALTHVQETINNYSGELDVILGFAYLLQGQIQDLTGDRAGAKTSYKSCLDLDNFSSAMSSANQYLNRPFSTP</sequence>